<dbReference type="EMBL" id="LWQT01000044">
    <property type="protein sequence ID" value="OAN52382.1"/>
    <property type="molecule type" value="Genomic_DNA"/>
</dbReference>
<accession>A0A178MSY3</accession>
<proteinExistence type="predicted"/>
<protein>
    <submittedName>
        <fullName evidence="1">Uncharacterized protein</fullName>
    </submittedName>
</protein>
<evidence type="ECO:0000313" key="1">
    <source>
        <dbReference type="EMBL" id="OAN52382.1"/>
    </source>
</evidence>
<organism evidence="1 2">
    <name type="scientific">Paramagnetospirillum marisnigri</name>
    <dbReference type="NCBI Taxonomy" id="1285242"/>
    <lineage>
        <taxon>Bacteria</taxon>
        <taxon>Pseudomonadati</taxon>
        <taxon>Pseudomonadota</taxon>
        <taxon>Alphaproteobacteria</taxon>
        <taxon>Rhodospirillales</taxon>
        <taxon>Magnetospirillaceae</taxon>
        <taxon>Paramagnetospirillum</taxon>
    </lineage>
</organism>
<dbReference type="AlphaFoldDB" id="A0A178MSY3"/>
<dbReference type="OrthoDB" id="7359191at2"/>
<reference evidence="1 2" key="1">
    <citation type="submission" date="2016-04" db="EMBL/GenBank/DDBJ databases">
        <title>Draft genome sequence of freshwater magnetotactic bacteria Magnetospirillum marisnigri SP-1 and Magnetospirillum moscoviense BB-1.</title>
        <authorList>
            <person name="Koziaeva V."/>
            <person name="Dziuba M.V."/>
            <person name="Ivanov T.M."/>
            <person name="Kuznetsov B."/>
            <person name="Grouzdev D.S."/>
        </authorList>
    </citation>
    <scope>NUCLEOTIDE SEQUENCE [LARGE SCALE GENOMIC DNA]</scope>
    <source>
        <strain evidence="1 2">SP-1</strain>
    </source>
</reference>
<evidence type="ECO:0000313" key="2">
    <source>
        <dbReference type="Proteomes" id="UP000078428"/>
    </source>
</evidence>
<gene>
    <name evidence="1" type="ORF">A6A04_01455</name>
</gene>
<name>A0A178MSY3_9PROT</name>
<keyword evidence="2" id="KW-1185">Reference proteome</keyword>
<dbReference type="RefSeq" id="WP_068491355.1">
    <property type="nucleotide sequence ID" value="NZ_LWQT01000044.1"/>
</dbReference>
<dbReference type="Proteomes" id="UP000078428">
    <property type="component" value="Unassembled WGS sequence"/>
</dbReference>
<comment type="caution">
    <text evidence="1">The sequence shown here is derived from an EMBL/GenBank/DDBJ whole genome shotgun (WGS) entry which is preliminary data.</text>
</comment>
<sequence>MFHHCQSNVLLDPASGLSAQAWAAEPSLVELFGDPMFRQLLASDRVTMESFTDLVLAVRKRLAR</sequence>